<evidence type="ECO:0008006" key="3">
    <source>
        <dbReference type="Google" id="ProtNLM"/>
    </source>
</evidence>
<proteinExistence type="predicted"/>
<reference evidence="1 2" key="2">
    <citation type="journal article" date="2010" name="Stand. Genomic Sci.">
        <title>Complete genome sequence of Kribbella flavida type strain (IFO 14399).</title>
        <authorList>
            <person name="Pukall R."/>
            <person name="Lapidus A."/>
            <person name="Glavina Del Rio T."/>
            <person name="Copeland A."/>
            <person name="Tice H."/>
            <person name="Cheng J.-F."/>
            <person name="Lucas S."/>
            <person name="Chen F."/>
            <person name="Nolan M."/>
            <person name="LaButti K."/>
            <person name="Pati A."/>
            <person name="Ivanova N."/>
            <person name="Mavrommatis K."/>
            <person name="Mikhailova N."/>
            <person name="Pitluck S."/>
            <person name="Bruce D."/>
            <person name="Goodwin L."/>
            <person name="Land M."/>
            <person name="Hauser L."/>
            <person name="Chang Y.-J."/>
            <person name="Jeffries C.D."/>
            <person name="Chen A."/>
            <person name="Palaniappan K."/>
            <person name="Chain P."/>
            <person name="Rohde M."/>
            <person name="Goeker M."/>
            <person name="Bristow J."/>
            <person name="Eisen J.A."/>
            <person name="Markowitz V."/>
            <person name="Hugenholtz P."/>
            <person name="Kyrpides N.C."/>
            <person name="Klenk H.-P."/>
            <person name="Brettin T."/>
        </authorList>
    </citation>
    <scope>NUCLEOTIDE SEQUENCE [LARGE SCALE GENOMIC DNA]</scope>
    <source>
        <strain evidence="2">DSM 17836 / JCM 10339 / NBRC 14399</strain>
    </source>
</reference>
<sequence>MMGRSADRKLVERAKEGRLSTADVDAVAERLRRGAVDESTYDLLYVVSRARATRHQELVASFLDCADDPMLARLALQTLCSFWGLSAQYLDFIKRFVAGVDWDHFEDVRQVALSAAGEYLRENTDCELFRGVHGACVDSSSGSVGQRIALEALARALGKPMAESLDGKRLMELKPELLADGSAWLAANCANDC</sequence>
<dbReference type="EMBL" id="CP001736">
    <property type="protein sequence ID" value="ADB30583.1"/>
    <property type="molecule type" value="Genomic_DNA"/>
</dbReference>
<protein>
    <recommendedName>
        <fullName evidence="3">PBS lyase HEAT domain protein repeat-containing protein</fullName>
    </recommendedName>
</protein>
<evidence type="ECO:0000313" key="1">
    <source>
        <dbReference type="EMBL" id="ADB30583.1"/>
    </source>
</evidence>
<dbReference type="Proteomes" id="UP000007967">
    <property type="component" value="Chromosome"/>
</dbReference>
<gene>
    <name evidence="1" type="ordered locus">Kfla_1482</name>
</gene>
<name>D2PLF4_KRIFD</name>
<organism evidence="1 2">
    <name type="scientific">Kribbella flavida (strain DSM 17836 / JCM 10339 / NBRC 14399)</name>
    <dbReference type="NCBI Taxonomy" id="479435"/>
    <lineage>
        <taxon>Bacteria</taxon>
        <taxon>Bacillati</taxon>
        <taxon>Actinomycetota</taxon>
        <taxon>Actinomycetes</taxon>
        <taxon>Propionibacteriales</taxon>
        <taxon>Kribbellaceae</taxon>
        <taxon>Kribbella</taxon>
    </lineage>
</organism>
<dbReference type="KEGG" id="kfl:Kfla_1482"/>
<dbReference type="AlphaFoldDB" id="D2PLF4"/>
<evidence type="ECO:0000313" key="2">
    <source>
        <dbReference type="Proteomes" id="UP000007967"/>
    </source>
</evidence>
<accession>D2PLF4</accession>
<reference evidence="2" key="1">
    <citation type="submission" date="2009-09" db="EMBL/GenBank/DDBJ databases">
        <title>The complete genome of Kribbella flavida DSM 17836.</title>
        <authorList>
            <consortium name="US DOE Joint Genome Institute (JGI-PGF)"/>
            <person name="Lucas S."/>
            <person name="Copeland A."/>
            <person name="Lapidus A."/>
            <person name="Glavina del Rio T."/>
            <person name="Dalin E."/>
            <person name="Tice H."/>
            <person name="Bruce D."/>
            <person name="Goodwin L."/>
            <person name="Pitluck S."/>
            <person name="Kyrpides N."/>
            <person name="Mavromatis K."/>
            <person name="Ivanova N."/>
            <person name="Saunders E."/>
            <person name="Brettin T."/>
            <person name="Detter J.C."/>
            <person name="Han C."/>
            <person name="Larimer F."/>
            <person name="Land M."/>
            <person name="Hauser L."/>
            <person name="Markowitz V."/>
            <person name="Cheng J.-F."/>
            <person name="Hugenholtz P."/>
            <person name="Woyke T."/>
            <person name="Wu D."/>
            <person name="Pukall R."/>
            <person name="Klenk H.-P."/>
            <person name="Eisen J.A."/>
        </authorList>
    </citation>
    <scope>NUCLEOTIDE SEQUENCE [LARGE SCALE GENOMIC DNA]</scope>
    <source>
        <strain evidence="2">DSM 17836 / JCM 10339 / NBRC 14399</strain>
    </source>
</reference>
<keyword evidence="2" id="KW-1185">Reference proteome</keyword>
<dbReference type="HOGENOM" id="CLU_1407153_0_0_11"/>